<feature type="compositionally biased region" description="Polar residues" evidence="1">
    <location>
        <begin position="1"/>
        <end position="12"/>
    </location>
</feature>
<evidence type="ECO:0000313" key="2">
    <source>
        <dbReference type="EMBL" id="KAL2343646.1"/>
    </source>
</evidence>
<dbReference type="EMBL" id="JBGMDY010000002">
    <property type="protein sequence ID" value="KAL2343646.1"/>
    <property type="molecule type" value="Genomic_DNA"/>
</dbReference>
<gene>
    <name evidence="2" type="ORF">Fmac_004931</name>
</gene>
<accession>A0ABD1N6B9</accession>
<reference evidence="2 3" key="1">
    <citation type="submission" date="2024-08" db="EMBL/GenBank/DDBJ databases">
        <title>Insights into the chromosomal genome structure of Flemingia macrophylla.</title>
        <authorList>
            <person name="Ding Y."/>
            <person name="Zhao Y."/>
            <person name="Bi W."/>
            <person name="Wu M."/>
            <person name="Zhao G."/>
            <person name="Gong Y."/>
            <person name="Li W."/>
            <person name="Zhang P."/>
        </authorList>
    </citation>
    <scope>NUCLEOTIDE SEQUENCE [LARGE SCALE GENOMIC DNA]</scope>
    <source>
        <strain evidence="2">DYQJB</strain>
        <tissue evidence="2">Leaf</tissue>
    </source>
</reference>
<dbReference type="Proteomes" id="UP001603857">
    <property type="component" value="Unassembled WGS sequence"/>
</dbReference>
<organism evidence="2 3">
    <name type="scientific">Flemingia macrophylla</name>
    <dbReference type="NCBI Taxonomy" id="520843"/>
    <lineage>
        <taxon>Eukaryota</taxon>
        <taxon>Viridiplantae</taxon>
        <taxon>Streptophyta</taxon>
        <taxon>Embryophyta</taxon>
        <taxon>Tracheophyta</taxon>
        <taxon>Spermatophyta</taxon>
        <taxon>Magnoliopsida</taxon>
        <taxon>eudicotyledons</taxon>
        <taxon>Gunneridae</taxon>
        <taxon>Pentapetalae</taxon>
        <taxon>rosids</taxon>
        <taxon>fabids</taxon>
        <taxon>Fabales</taxon>
        <taxon>Fabaceae</taxon>
        <taxon>Papilionoideae</taxon>
        <taxon>50 kb inversion clade</taxon>
        <taxon>NPAAA clade</taxon>
        <taxon>indigoferoid/millettioid clade</taxon>
        <taxon>Phaseoleae</taxon>
        <taxon>Flemingia</taxon>
    </lineage>
</organism>
<proteinExistence type="predicted"/>
<sequence>MSSNPKDISQSLGYGREKNAGAQPSQNGAPPSQNTHNGGAPPSKNTVQKGLAYNNHNT</sequence>
<keyword evidence="3" id="KW-1185">Reference proteome</keyword>
<evidence type="ECO:0000313" key="3">
    <source>
        <dbReference type="Proteomes" id="UP001603857"/>
    </source>
</evidence>
<name>A0ABD1N6B9_9FABA</name>
<dbReference type="AlphaFoldDB" id="A0ABD1N6B9"/>
<feature type="compositionally biased region" description="Polar residues" evidence="1">
    <location>
        <begin position="22"/>
        <end position="58"/>
    </location>
</feature>
<evidence type="ECO:0000256" key="1">
    <source>
        <dbReference type="SAM" id="MobiDB-lite"/>
    </source>
</evidence>
<feature type="region of interest" description="Disordered" evidence="1">
    <location>
        <begin position="1"/>
        <end position="58"/>
    </location>
</feature>
<comment type="caution">
    <text evidence="2">The sequence shown here is derived from an EMBL/GenBank/DDBJ whole genome shotgun (WGS) entry which is preliminary data.</text>
</comment>
<protein>
    <submittedName>
        <fullName evidence="2">Uncharacterized protein</fullName>
    </submittedName>
</protein>